<dbReference type="PANTHER" id="PTHR19328">
    <property type="entry name" value="HEDGEHOG-INTERACTING PROTEIN"/>
    <property type="match status" value="1"/>
</dbReference>
<organism evidence="4 5">
    <name type="scientific">Hymenobacter algoricola</name>
    <dbReference type="NCBI Taxonomy" id="486267"/>
    <lineage>
        <taxon>Bacteria</taxon>
        <taxon>Pseudomonadati</taxon>
        <taxon>Bacteroidota</taxon>
        <taxon>Cytophagia</taxon>
        <taxon>Cytophagales</taxon>
        <taxon>Hymenobacteraceae</taxon>
        <taxon>Hymenobacter</taxon>
    </lineage>
</organism>
<evidence type="ECO:0000259" key="3">
    <source>
        <dbReference type="Pfam" id="PF07995"/>
    </source>
</evidence>
<comment type="caution">
    <text evidence="4">The sequence shown here is derived from an EMBL/GenBank/DDBJ whole genome shotgun (WGS) entry which is preliminary data.</text>
</comment>
<dbReference type="Proteomes" id="UP001499909">
    <property type="component" value="Unassembled WGS sequence"/>
</dbReference>
<feature type="signal peptide" evidence="2">
    <location>
        <begin position="1"/>
        <end position="19"/>
    </location>
</feature>
<dbReference type="InterPro" id="IPR011041">
    <property type="entry name" value="Quinoprot_gluc/sorb_DH_b-prop"/>
</dbReference>
<feature type="domain" description="Glucose/Sorbosone dehydrogenase" evidence="3">
    <location>
        <begin position="202"/>
        <end position="369"/>
    </location>
</feature>
<proteinExistence type="predicted"/>
<protein>
    <submittedName>
        <fullName evidence="4">Sorbosone dehydrogenase family protein</fullName>
    </submittedName>
</protein>
<dbReference type="EMBL" id="BAABDH010000015">
    <property type="protein sequence ID" value="GAA3924085.1"/>
    <property type="molecule type" value="Genomic_DNA"/>
</dbReference>
<dbReference type="InterPro" id="IPR011042">
    <property type="entry name" value="6-blade_b-propeller_TolB-like"/>
</dbReference>
<sequence length="448" mass="47811">MKKASFNASLLLLSLAAACGGPSQEEKREAQAATPADTVSTAAQTVPLPAPYATKSSSNRSEVIDWPAGKKPVAPAGFTVTEYAGNLDSPRWIYVLPNGDVLVAESNTVPKDAKEKAAAALGLDKSRSLKSTSANRITLLRDADHDGKPEVRTTFLSGLRQPLGMVLIGNNFYVGNTNSVMRYAYAPGATSISGPGQKILDLPEGGYNNHWTRNLVTNADNSKIYVSVGSGSNVMEHGAENEVRRANILEINPDGSGEKIYASGLRNPVGMAWAPGTTTLWTAVNERDELGDDLVPDYLTSVQAGGFYGWPYSYFGQHEDPRRKGEQPALVQKALVPEVALGSHTASLGLAFYRQSQFPARYHGGAFIGQHGSWNRTAFSGYKVVFVPFKSGKPTGPPEDFLTGFQVDRASNKVYGRPVGVFSAPDGSLLVADDAGNKVWRVSSTPGA</sequence>
<dbReference type="PROSITE" id="PS51257">
    <property type="entry name" value="PROKAR_LIPOPROTEIN"/>
    <property type="match status" value="1"/>
</dbReference>
<dbReference type="RefSeq" id="WP_345110365.1">
    <property type="nucleotide sequence ID" value="NZ_BAABDH010000015.1"/>
</dbReference>
<dbReference type="Pfam" id="PF07995">
    <property type="entry name" value="GSDH"/>
    <property type="match status" value="1"/>
</dbReference>
<feature type="region of interest" description="Disordered" evidence="1">
    <location>
        <begin position="23"/>
        <end position="61"/>
    </location>
</feature>
<dbReference type="InterPro" id="IPR012938">
    <property type="entry name" value="Glc/Sorbosone_DH"/>
</dbReference>
<gene>
    <name evidence="4" type="ORF">GCM10022406_07830</name>
</gene>
<feature type="chain" id="PRO_5047005048" evidence="2">
    <location>
        <begin position="20"/>
        <end position="448"/>
    </location>
</feature>
<dbReference type="SUPFAM" id="SSF50952">
    <property type="entry name" value="Soluble quinoprotein glucose dehydrogenase"/>
    <property type="match status" value="1"/>
</dbReference>
<accession>A0ABP7MIL6</accession>
<name>A0ABP7MIL6_9BACT</name>
<keyword evidence="2" id="KW-0732">Signal</keyword>
<reference evidence="5" key="1">
    <citation type="journal article" date="2019" name="Int. J. Syst. Evol. Microbiol.">
        <title>The Global Catalogue of Microorganisms (GCM) 10K type strain sequencing project: providing services to taxonomists for standard genome sequencing and annotation.</title>
        <authorList>
            <consortium name="The Broad Institute Genomics Platform"/>
            <consortium name="The Broad Institute Genome Sequencing Center for Infectious Disease"/>
            <person name="Wu L."/>
            <person name="Ma J."/>
        </authorList>
    </citation>
    <scope>NUCLEOTIDE SEQUENCE [LARGE SCALE GENOMIC DNA]</scope>
    <source>
        <strain evidence="5">JCM 17214</strain>
    </source>
</reference>
<evidence type="ECO:0000313" key="5">
    <source>
        <dbReference type="Proteomes" id="UP001499909"/>
    </source>
</evidence>
<keyword evidence="5" id="KW-1185">Reference proteome</keyword>
<evidence type="ECO:0000256" key="1">
    <source>
        <dbReference type="SAM" id="MobiDB-lite"/>
    </source>
</evidence>
<evidence type="ECO:0000313" key="4">
    <source>
        <dbReference type="EMBL" id="GAA3924085.1"/>
    </source>
</evidence>
<evidence type="ECO:0000256" key="2">
    <source>
        <dbReference type="SAM" id="SignalP"/>
    </source>
</evidence>
<dbReference type="Gene3D" id="2.120.10.30">
    <property type="entry name" value="TolB, C-terminal domain"/>
    <property type="match status" value="1"/>
</dbReference>
<dbReference type="PANTHER" id="PTHR19328:SF55">
    <property type="entry name" value="BLR6566 PROTEIN"/>
    <property type="match status" value="1"/>
</dbReference>